<evidence type="ECO:0000313" key="13">
    <source>
        <dbReference type="Proteomes" id="UP000248798"/>
    </source>
</evidence>
<sequence length="487" mass="54262">MSFLKGAFFLVGLKSLNSGTGFLISFFVVIVLGANETTDALFVAMFFPIEMIRMVARRLPLVLVPVFTESYQNSDLDPEPHFLGWWMPLLLIVTMVLVFMAPILTKLMAPGLSSAGYATAVNLLRILAPSFLLFGIFGHGMSIFYYHKMILFPEIPLFAWRLTALLSLFLAGYAFGVYGYAVGLILAGCIQFFVLYLKGRANGWSLLSMKKPNFKWPYLKLILAGFALVVVALVLNRTSALIDRWFASLLGAGSISILFLSERLARSVPILLSTSLFTLYLPKLSSIAKQTDKMDSLRLEMFSFFMIIGLPISILFFWAAGDLVHILATYGRFTDAQVMSAVAVIQYFCMGIPAVICSAGLRNVFIVERNIKEIFLFGMLTVALTLVLDFALLGMGLKGLALASTITAWMIFFLLWIRLKMSFPPGKYVINILVSSFLMLLFLFGLPWKNWEIMPLIRLGLGCVGGLFLYCITIIPISSQIRTHISN</sequence>
<keyword evidence="6 10" id="KW-1133">Transmembrane helix</keyword>
<feature type="transmembrane region" description="Helical" evidence="10">
    <location>
        <begin position="429"/>
        <end position="448"/>
    </location>
</feature>
<dbReference type="GO" id="GO:0008360">
    <property type="term" value="P:regulation of cell shape"/>
    <property type="evidence" value="ECO:0007669"/>
    <property type="project" value="UniProtKB-KW"/>
</dbReference>
<dbReference type="RefSeq" id="WP_111959729.1">
    <property type="nucleotide sequence ID" value="NZ_CP036313.1"/>
</dbReference>
<feature type="transmembrane region" description="Helical" evidence="10">
    <location>
        <begin position="341"/>
        <end position="362"/>
    </location>
</feature>
<evidence type="ECO:0000256" key="8">
    <source>
        <dbReference type="ARBA" id="ARBA00060041"/>
    </source>
</evidence>
<comment type="function">
    <text evidence="8">Involved in peptidoglycan biosynthesis. Transports lipid-linked peptidoglycan precursors from the inner to the outer leaflet of the cytoplasmic membrane.</text>
</comment>
<feature type="transmembrane region" description="Helical" evidence="10">
    <location>
        <begin position="302"/>
        <end position="321"/>
    </location>
</feature>
<dbReference type="EMBL" id="QLNI01000050">
    <property type="protein sequence ID" value="RAM00388.1"/>
    <property type="molecule type" value="Genomic_DNA"/>
</dbReference>
<dbReference type="PANTHER" id="PTHR47019:SF1">
    <property type="entry name" value="LIPID II FLIPPASE MURJ"/>
    <property type="match status" value="1"/>
</dbReference>
<evidence type="ECO:0000256" key="10">
    <source>
        <dbReference type="SAM" id="Phobius"/>
    </source>
</evidence>
<dbReference type="GO" id="GO:0005886">
    <property type="term" value="C:plasma membrane"/>
    <property type="evidence" value="ECO:0007669"/>
    <property type="project" value="UniProtKB-SubCell"/>
</dbReference>
<evidence type="ECO:0000313" key="11">
    <source>
        <dbReference type="EMBL" id="QBH13261.1"/>
    </source>
</evidence>
<dbReference type="InterPro" id="IPR004268">
    <property type="entry name" value="MurJ"/>
</dbReference>
<feature type="transmembrane region" description="Helical" evidence="10">
    <location>
        <begin position="124"/>
        <end position="146"/>
    </location>
</feature>
<evidence type="ECO:0000256" key="3">
    <source>
        <dbReference type="ARBA" id="ARBA00022692"/>
    </source>
</evidence>
<keyword evidence="5" id="KW-0573">Peptidoglycan synthesis</keyword>
<dbReference type="Proteomes" id="UP000293902">
    <property type="component" value="Chromosome"/>
</dbReference>
<dbReference type="PRINTS" id="PR01806">
    <property type="entry name" value="VIRFACTRMVIN"/>
</dbReference>
<name>A0A328F756_9BACT</name>
<keyword evidence="3 10" id="KW-0812">Transmembrane</keyword>
<feature type="transmembrane region" description="Helical" evidence="10">
    <location>
        <begin position="181"/>
        <end position="197"/>
    </location>
</feature>
<comment type="subcellular location">
    <subcellularLocation>
        <location evidence="1">Cell membrane</location>
        <topology evidence="1">Multi-pass membrane protein</topology>
    </subcellularLocation>
</comment>
<dbReference type="OrthoDB" id="9786339at2"/>
<dbReference type="InterPro" id="IPR051050">
    <property type="entry name" value="Lipid_II_flippase_MurJ/MviN"/>
</dbReference>
<feature type="transmembrane region" description="Helical" evidence="10">
    <location>
        <begin position="218"/>
        <end position="235"/>
    </location>
</feature>
<keyword evidence="14" id="KW-1185">Reference proteome</keyword>
<dbReference type="AlphaFoldDB" id="A0A328F756"/>
<feature type="transmembrane region" description="Helical" evidence="10">
    <location>
        <begin position="82"/>
        <end position="104"/>
    </location>
</feature>
<feature type="transmembrane region" description="Helical" evidence="10">
    <location>
        <begin position="454"/>
        <end position="477"/>
    </location>
</feature>
<evidence type="ECO:0000256" key="4">
    <source>
        <dbReference type="ARBA" id="ARBA00022960"/>
    </source>
</evidence>
<feature type="transmembrane region" description="Helical" evidence="10">
    <location>
        <begin position="374"/>
        <end position="393"/>
    </location>
</feature>
<evidence type="ECO:0000256" key="9">
    <source>
        <dbReference type="ARBA" id="ARBA00061532"/>
    </source>
</evidence>
<evidence type="ECO:0000256" key="1">
    <source>
        <dbReference type="ARBA" id="ARBA00004651"/>
    </source>
</evidence>
<gene>
    <name evidence="12" type="ORF">DO021_19345</name>
    <name evidence="11" type="ORF">EYB58_10210</name>
</gene>
<evidence type="ECO:0000313" key="12">
    <source>
        <dbReference type="EMBL" id="RAM00388.1"/>
    </source>
</evidence>
<evidence type="ECO:0000313" key="14">
    <source>
        <dbReference type="Proteomes" id="UP000293902"/>
    </source>
</evidence>
<evidence type="ECO:0000256" key="6">
    <source>
        <dbReference type="ARBA" id="ARBA00022989"/>
    </source>
</evidence>
<dbReference type="Pfam" id="PF03023">
    <property type="entry name" value="MurJ"/>
    <property type="match status" value="1"/>
</dbReference>
<feature type="transmembrane region" description="Helical" evidence="10">
    <location>
        <begin position="399"/>
        <end position="417"/>
    </location>
</feature>
<feature type="transmembrane region" description="Helical" evidence="10">
    <location>
        <begin position="20"/>
        <end position="49"/>
    </location>
</feature>
<protein>
    <submittedName>
        <fullName evidence="12">Uncharacterized protein</fullName>
    </submittedName>
</protein>
<organism evidence="12 13">
    <name type="scientific">Desulfobacter hydrogenophilus</name>
    <dbReference type="NCBI Taxonomy" id="2291"/>
    <lineage>
        <taxon>Bacteria</taxon>
        <taxon>Pseudomonadati</taxon>
        <taxon>Thermodesulfobacteriota</taxon>
        <taxon>Desulfobacteria</taxon>
        <taxon>Desulfobacterales</taxon>
        <taxon>Desulfobacteraceae</taxon>
        <taxon>Desulfobacter</taxon>
    </lineage>
</organism>
<dbReference type="EMBL" id="CP036313">
    <property type="protein sequence ID" value="QBH13261.1"/>
    <property type="molecule type" value="Genomic_DNA"/>
</dbReference>
<evidence type="ECO:0000256" key="7">
    <source>
        <dbReference type="ARBA" id="ARBA00023136"/>
    </source>
</evidence>
<dbReference type="GO" id="GO:0009252">
    <property type="term" value="P:peptidoglycan biosynthetic process"/>
    <property type="evidence" value="ECO:0007669"/>
    <property type="project" value="UniProtKB-KW"/>
</dbReference>
<proteinExistence type="inferred from homology"/>
<evidence type="ECO:0000256" key="5">
    <source>
        <dbReference type="ARBA" id="ARBA00022984"/>
    </source>
</evidence>
<keyword evidence="2" id="KW-1003">Cell membrane</keyword>
<evidence type="ECO:0000256" key="2">
    <source>
        <dbReference type="ARBA" id="ARBA00022475"/>
    </source>
</evidence>
<comment type="similarity">
    <text evidence="9">Belongs to the MurJ/MviN family.</text>
</comment>
<dbReference type="GO" id="GO:0015648">
    <property type="term" value="F:lipid-linked peptidoglycan transporter activity"/>
    <property type="evidence" value="ECO:0007669"/>
    <property type="project" value="TreeGrafter"/>
</dbReference>
<reference evidence="12 13" key="1">
    <citation type="submission" date="2018-06" db="EMBL/GenBank/DDBJ databases">
        <title>Complete Genome Sequence of Desulfobacter hydrogenophilus (DSM3380).</title>
        <authorList>
            <person name="Marietou A."/>
            <person name="Schreiber L."/>
            <person name="Marshall I."/>
            <person name="Jorgensen B."/>
        </authorList>
    </citation>
    <scope>NUCLEOTIDE SEQUENCE [LARGE SCALE GENOMIC DNA]</scope>
    <source>
        <strain evidence="12 13">DSM 3380</strain>
    </source>
</reference>
<keyword evidence="7 10" id="KW-0472">Membrane</keyword>
<dbReference type="PANTHER" id="PTHR47019">
    <property type="entry name" value="LIPID II FLIPPASE MURJ"/>
    <property type="match status" value="1"/>
</dbReference>
<reference evidence="11 14" key="2">
    <citation type="submission" date="2019-02" db="EMBL/GenBank/DDBJ databases">
        <title>Complete genome sequence of Desulfobacter hydrogenophilus AcRS1.</title>
        <authorList>
            <person name="Marietou A."/>
            <person name="Lund M.B."/>
            <person name="Marshall I.P.G."/>
            <person name="Schreiber L."/>
            <person name="Jorgensen B."/>
        </authorList>
    </citation>
    <scope>NUCLEOTIDE SEQUENCE [LARGE SCALE GENOMIC DNA]</scope>
    <source>
        <strain evidence="11 14">AcRS1</strain>
    </source>
</reference>
<keyword evidence="4" id="KW-0133">Cell shape</keyword>
<dbReference type="GO" id="GO:0034204">
    <property type="term" value="P:lipid translocation"/>
    <property type="evidence" value="ECO:0007669"/>
    <property type="project" value="TreeGrafter"/>
</dbReference>
<accession>A0A328F756</accession>
<dbReference type="Proteomes" id="UP000248798">
    <property type="component" value="Unassembled WGS sequence"/>
</dbReference>